<dbReference type="EMBL" id="VUNL01000002">
    <property type="protein sequence ID" value="MSV24010.1"/>
    <property type="molecule type" value="Genomic_DNA"/>
</dbReference>
<sequence>MSMGGLILIHILLTGGFFILDARTHGRIQAFADAWIVFFLPGFGLAILLLFRFFCWILRLKKGNAPEFSAPCEPLFRGTEFGKEIIPLNDAFLVEDRRQRQRFFTEAIKQSVVENQNILQMAMHDRDREIAYYAVSMLTTRMEKLETKLFQKESEIDADSSQNRDGLEEYASLLREYLAQKPFVDPVTWGKKQGDYIDLLNRLIQLEPDRMEYYEEEIRQLLDIRNFRAAGQLCGAMMERFPDREESFLMAIELCQAERDSEKLQQQIRALKASPIHLSKRALDVLRFWDEGARSNE</sequence>
<protein>
    <submittedName>
        <fullName evidence="2">Uncharacterized protein</fullName>
    </submittedName>
</protein>
<dbReference type="Proteomes" id="UP000430222">
    <property type="component" value="Unassembled WGS sequence"/>
</dbReference>
<gene>
    <name evidence="2" type="ORF">FYJ78_02175</name>
</gene>
<keyword evidence="1" id="KW-0812">Transmembrane</keyword>
<evidence type="ECO:0000313" key="3">
    <source>
        <dbReference type="Proteomes" id="UP000430222"/>
    </source>
</evidence>
<accession>A0A6I2UV75</accession>
<organism evidence="2 3">
    <name type="scientific">Selenomonas montiformis</name>
    <dbReference type="NCBI Taxonomy" id="2652285"/>
    <lineage>
        <taxon>Bacteria</taxon>
        <taxon>Bacillati</taxon>
        <taxon>Bacillota</taxon>
        <taxon>Negativicutes</taxon>
        <taxon>Selenomonadales</taxon>
        <taxon>Selenomonadaceae</taxon>
        <taxon>Selenomonas</taxon>
    </lineage>
</organism>
<dbReference type="RefSeq" id="WP_154619745.1">
    <property type="nucleotide sequence ID" value="NZ_VUNL01000002.1"/>
</dbReference>
<comment type="caution">
    <text evidence="2">The sequence shown here is derived from an EMBL/GenBank/DDBJ whole genome shotgun (WGS) entry which is preliminary data.</text>
</comment>
<proteinExistence type="predicted"/>
<keyword evidence="1" id="KW-1133">Transmembrane helix</keyword>
<evidence type="ECO:0000256" key="1">
    <source>
        <dbReference type="SAM" id="Phobius"/>
    </source>
</evidence>
<feature type="transmembrane region" description="Helical" evidence="1">
    <location>
        <begin position="36"/>
        <end position="58"/>
    </location>
</feature>
<evidence type="ECO:0000313" key="2">
    <source>
        <dbReference type="EMBL" id="MSV24010.1"/>
    </source>
</evidence>
<keyword evidence="1" id="KW-0472">Membrane</keyword>
<keyword evidence="3" id="KW-1185">Reference proteome</keyword>
<dbReference type="AlphaFoldDB" id="A0A6I2UV75"/>
<name>A0A6I2UV75_9FIRM</name>
<reference evidence="2 3" key="1">
    <citation type="submission" date="2019-08" db="EMBL/GenBank/DDBJ databases">
        <title>In-depth cultivation of the pig gut microbiome towards novel bacterial diversity and tailored functional studies.</title>
        <authorList>
            <person name="Wylensek D."/>
            <person name="Hitch T.C.A."/>
            <person name="Clavel T."/>
        </authorList>
    </citation>
    <scope>NUCLEOTIDE SEQUENCE [LARGE SCALE GENOMIC DNA]</scope>
    <source>
        <strain evidence="3">WCA-380-WT-3B3</strain>
    </source>
</reference>